<evidence type="ECO:0000313" key="1">
    <source>
        <dbReference type="EMBL" id="KAF6450496.1"/>
    </source>
</evidence>
<evidence type="ECO:0000313" key="2">
    <source>
        <dbReference type="Proteomes" id="UP000550707"/>
    </source>
</evidence>
<name>A0A7J8FS76_MOLMO</name>
<accession>A0A7J8FS76</accession>
<dbReference type="EMBL" id="JACASF010000011">
    <property type="protein sequence ID" value="KAF6450496.1"/>
    <property type="molecule type" value="Genomic_DNA"/>
</dbReference>
<keyword evidence="2" id="KW-1185">Reference proteome</keyword>
<reference evidence="1 2" key="1">
    <citation type="journal article" date="2020" name="Nature">
        <title>Six reference-quality genomes reveal evolution of bat adaptations.</title>
        <authorList>
            <person name="Jebb D."/>
            <person name="Huang Z."/>
            <person name="Pippel M."/>
            <person name="Hughes G.M."/>
            <person name="Lavrichenko K."/>
            <person name="Devanna P."/>
            <person name="Winkler S."/>
            <person name="Jermiin L.S."/>
            <person name="Skirmuntt E.C."/>
            <person name="Katzourakis A."/>
            <person name="Burkitt-Gray L."/>
            <person name="Ray D.A."/>
            <person name="Sullivan K.A.M."/>
            <person name="Roscito J.G."/>
            <person name="Kirilenko B.M."/>
            <person name="Davalos L.M."/>
            <person name="Corthals A.P."/>
            <person name="Power M.L."/>
            <person name="Jones G."/>
            <person name="Ransome R.D."/>
            <person name="Dechmann D.K.N."/>
            <person name="Locatelli A.G."/>
            <person name="Puechmaille S.J."/>
            <person name="Fedrigo O."/>
            <person name="Jarvis E.D."/>
            <person name="Hiller M."/>
            <person name="Vernes S.C."/>
            <person name="Myers E.W."/>
            <person name="Teeling E.C."/>
        </authorList>
    </citation>
    <scope>NUCLEOTIDE SEQUENCE [LARGE SCALE GENOMIC DNA]</scope>
    <source>
        <strain evidence="1">MMolMol1</strain>
        <tissue evidence="1">Muscle</tissue>
    </source>
</reference>
<gene>
    <name evidence="1" type="ORF">HJG59_008370</name>
</gene>
<sequence length="120" mass="13348">MKHPVWRKPRSDSTGHLELWAGSLKTLPHICWNITPLGGEPQLPHLHIQAPVKGGETKVGVPVGLFVMPSKSLLSFIHLQPLAGKKLFSKCKDIKAYYYQLACDALRTHQSQNSALWSAI</sequence>
<dbReference type="Proteomes" id="UP000550707">
    <property type="component" value="Unassembled WGS sequence"/>
</dbReference>
<comment type="caution">
    <text evidence="1">The sequence shown here is derived from an EMBL/GenBank/DDBJ whole genome shotgun (WGS) entry which is preliminary data.</text>
</comment>
<dbReference type="InParanoid" id="A0A7J8FS76"/>
<protein>
    <submittedName>
        <fullName evidence="1">Uncharacterized protein</fullName>
    </submittedName>
</protein>
<organism evidence="1 2">
    <name type="scientific">Molossus molossus</name>
    <name type="common">Pallas' mastiff bat</name>
    <name type="synonym">Vespertilio molossus</name>
    <dbReference type="NCBI Taxonomy" id="27622"/>
    <lineage>
        <taxon>Eukaryota</taxon>
        <taxon>Metazoa</taxon>
        <taxon>Chordata</taxon>
        <taxon>Craniata</taxon>
        <taxon>Vertebrata</taxon>
        <taxon>Euteleostomi</taxon>
        <taxon>Mammalia</taxon>
        <taxon>Eutheria</taxon>
        <taxon>Laurasiatheria</taxon>
        <taxon>Chiroptera</taxon>
        <taxon>Yangochiroptera</taxon>
        <taxon>Molossidae</taxon>
        <taxon>Molossus</taxon>
    </lineage>
</organism>
<dbReference type="AlphaFoldDB" id="A0A7J8FS76"/>
<proteinExistence type="predicted"/>